<comment type="subcellular location">
    <subcellularLocation>
        <location evidence="1 12">Cell membrane</location>
        <topology evidence="1 12">Multi-pass membrane protein</topology>
    </subcellularLocation>
</comment>
<dbReference type="Pfam" id="PF02673">
    <property type="entry name" value="BacA"/>
    <property type="match status" value="1"/>
</dbReference>
<evidence type="ECO:0000256" key="10">
    <source>
        <dbReference type="ARBA" id="ARBA00032707"/>
    </source>
</evidence>
<reference evidence="13" key="1">
    <citation type="journal article" date="2021" name="mSystems">
        <title>Bacteria and Archaea Synergistically Convert Glycine Betaine to Biogenic Methane in the Formosa Cold Seep of the South China Sea.</title>
        <authorList>
            <person name="Li L."/>
            <person name="Zhang W."/>
            <person name="Zhang S."/>
            <person name="Song L."/>
            <person name="Sun Q."/>
            <person name="Zhang H."/>
            <person name="Xiang H."/>
            <person name="Dong X."/>
        </authorList>
    </citation>
    <scope>NUCLEOTIDE SEQUENCE</scope>
    <source>
        <strain evidence="13">LLY</strain>
    </source>
</reference>
<comment type="caution">
    <text evidence="13">The sequence shown here is derived from an EMBL/GenBank/DDBJ whole genome shotgun (WGS) entry which is preliminary data.</text>
</comment>
<evidence type="ECO:0000256" key="7">
    <source>
        <dbReference type="ARBA" id="ARBA00022801"/>
    </source>
</evidence>
<evidence type="ECO:0000313" key="13">
    <source>
        <dbReference type="EMBL" id="MCM1985453.1"/>
    </source>
</evidence>
<evidence type="ECO:0000256" key="8">
    <source>
        <dbReference type="ARBA" id="ARBA00022989"/>
    </source>
</evidence>
<comment type="similarity">
    <text evidence="2 12">Belongs to the UppP family.</text>
</comment>
<feature type="transmembrane region" description="Helical" evidence="12">
    <location>
        <begin position="160"/>
        <end position="181"/>
    </location>
</feature>
<feature type="transmembrane region" description="Helical" evidence="12">
    <location>
        <begin position="122"/>
        <end position="140"/>
    </location>
</feature>
<sequence length="265" mass="28354">MLSLSEAIILGIVQGLAEWLPISSEGMTSLVMVTFFDRSLSEAIPISIWLHLGTLLAATVYFRDDVKKLLSGIPDYVRSFSKKEPHDPIISFLLISTALTGIVGLPLVLFVTDKAEMSGGSATAVIGIMLIVTGLLQRTISKDVSLSRVPGMSDSLVSGVAQGFAAIPGISRSGITMSALLLRKFDAADAIRLSFFMSIPAVLVAEIGVGLMDMVELDVYSFVALFFAFAFGLVTIDLFLKVAKKVDFSYFCIGLGVLSVLAIFL</sequence>
<dbReference type="PANTHER" id="PTHR30622">
    <property type="entry name" value="UNDECAPRENYL-DIPHOSPHATASE"/>
    <property type="match status" value="1"/>
</dbReference>
<dbReference type="PANTHER" id="PTHR30622:SF2">
    <property type="entry name" value="UNDECAPRENYL-DIPHOSPHATASE"/>
    <property type="match status" value="1"/>
</dbReference>
<reference evidence="13" key="2">
    <citation type="submission" date="2021-04" db="EMBL/GenBank/DDBJ databases">
        <authorList>
            <person name="Dong X."/>
        </authorList>
    </citation>
    <scope>NUCLEOTIDE SEQUENCE</scope>
    <source>
        <strain evidence="13">LLY</strain>
    </source>
</reference>
<dbReference type="Proteomes" id="UP001056766">
    <property type="component" value="Unassembled WGS sequence"/>
</dbReference>
<name>A0A9E5DAE5_9EURY</name>
<dbReference type="AlphaFoldDB" id="A0A9E5DAE5"/>
<feature type="transmembrane region" description="Helical" evidence="12">
    <location>
        <begin position="43"/>
        <end position="62"/>
    </location>
</feature>
<dbReference type="GO" id="GO:0050380">
    <property type="term" value="F:undecaprenyl-diphosphatase activity"/>
    <property type="evidence" value="ECO:0007669"/>
    <property type="project" value="UniProtKB-UniRule"/>
</dbReference>
<organism evidence="13 14">
    <name type="scientific">Methanococcoides seepicolus</name>
    <dbReference type="NCBI Taxonomy" id="2828780"/>
    <lineage>
        <taxon>Archaea</taxon>
        <taxon>Methanobacteriati</taxon>
        <taxon>Methanobacteriota</taxon>
        <taxon>Stenosarchaea group</taxon>
        <taxon>Methanomicrobia</taxon>
        <taxon>Methanosarcinales</taxon>
        <taxon>Methanosarcinaceae</taxon>
        <taxon>Methanococcoides</taxon>
    </lineage>
</organism>
<feature type="transmembrane region" description="Helical" evidence="12">
    <location>
        <begin position="247"/>
        <end position="264"/>
    </location>
</feature>
<proteinExistence type="inferred from homology"/>
<dbReference type="GO" id="GO:0005886">
    <property type="term" value="C:plasma membrane"/>
    <property type="evidence" value="ECO:0007669"/>
    <property type="project" value="UniProtKB-SubCell"/>
</dbReference>
<comment type="catalytic activity">
    <reaction evidence="11 12">
        <text>di-trans,octa-cis-undecaprenyl diphosphate + H2O = di-trans,octa-cis-undecaprenyl phosphate + phosphate + H(+)</text>
        <dbReference type="Rhea" id="RHEA:28094"/>
        <dbReference type="ChEBI" id="CHEBI:15377"/>
        <dbReference type="ChEBI" id="CHEBI:15378"/>
        <dbReference type="ChEBI" id="CHEBI:43474"/>
        <dbReference type="ChEBI" id="CHEBI:58405"/>
        <dbReference type="ChEBI" id="CHEBI:60392"/>
        <dbReference type="EC" id="3.6.1.27"/>
    </reaction>
</comment>
<dbReference type="EMBL" id="JAGSOI010000001">
    <property type="protein sequence ID" value="MCM1985453.1"/>
    <property type="molecule type" value="Genomic_DNA"/>
</dbReference>
<keyword evidence="8 12" id="KW-1133">Transmembrane helix</keyword>
<evidence type="ECO:0000256" key="6">
    <source>
        <dbReference type="ARBA" id="ARBA00022692"/>
    </source>
</evidence>
<evidence type="ECO:0000256" key="3">
    <source>
        <dbReference type="ARBA" id="ARBA00012374"/>
    </source>
</evidence>
<feature type="transmembrane region" description="Helical" evidence="12">
    <location>
        <begin position="193"/>
        <end position="213"/>
    </location>
</feature>
<evidence type="ECO:0000256" key="1">
    <source>
        <dbReference type="ARBA" id="ARBA00004651"/>
    </source>
</evidence>
<evidence type="ECO:0000256" key="4">
    <source>
        <dbReference type="ARBA" id="ARBA00021581"/>
    </source>
</evidence>
<evidence type="ECO:0000313" key="14">
    <source>
        <dbReference type="Proteomes" id="UP001056766"/>
    </source>
</evidence>
<comment type="function">
    <text evidence="12">Catalyzes the dephosphorylation of undecaprenyl diphosphate (UPP).</text>
</comment>
<dbReference type="InterPro" id="IPR003824">
    <property type="entry name" value="UppP"/>
</dbReference>
<evidence type="ECO:0000256" key="5">
    <source>
        <dbReference type="ARBA" id="ARBA00022475"/>
    </source>
</evidence>
<dbReference type="RefSeq" id="WP_250866831.1">
    <property type="nucleotide sequence ID" value="NZ_JAGSOI010000001.1"/>
</dbReference>
<feature type="transmembrane region" description="Helical" evidence="12">
    <location>
        <begin position="89"/>
        <end position="110"/>
    </location>
</feature>
<dbReference type="EC" id="3.6.1.27" evidence="3 12"/>
<protein>
    <recommendedName>
        <fullName evidence="4 12">Undecaprenyl-diphosphatase</fullName>
        <ecNumber evidence="3 12">3.6.1.27</ecNumber>
    </recommendedName>
    <alternativeName>
        <fullName evidence="10 12">Undecaprenyl pyrophosphate phosphatase</fullName>
    </alternativeName>
</protein>
<accession>A0A9E5DAE5</accession>
<keyword evidence="7 12" id="KW-0378">Hydrolase</keyword>
<evidence type="ECO:0000256" key="9">
    <source>
        <dbReference type="ARBA" id="ARBA00023136"/>
    </source>
</evidence>
<evidence type="ECO:0000256" key="11">
    <source>
        <dbReference type="ARBA" id="ARBA00047594"/>
    </source>
</evidence>
<gene>
    <name evidence="12" type="primary">uppP</name>
    <name evidence="13" type="ORF">KDK67_00230</name>
</gene>
<keyword evidence="5 12" id="KW-1003">Cell membrane</keyword>
<feature type="transmembrane region" description="Helical" evidence="12">
    <location>
        <begin position="219"/>
        <end position="240"/>
    </location>
</feature>
<keyword evidence="6 12" id="KW-0812">Transmembrane</keyword>
<dbReference type="HAMAP" id="MF_01006">
    <property type="entry name" value="Undec_diphosphatase"/>
    <property type="match status" value="1"/>
</dbReference>
<evidence type="ECO:0000256" key="2">
    <source>
        <dbReference type="ARBA" id="ARBA00010621"/>
    </source>
</evidence>
<keyword evidence="9 12" id="KW-0472">Membrane</keyword>
<evidence type="ECO:0000256" key="12">
    <source>
        <dbReference type="HAMAP-Rule" id="MF_01006"/>
    </source>
</evidence>
<keyword evidence="14" id="KW-1185">Reference proteome</keyword>